<protein>
    <recommendedName>
        <fullName evidence="3">HPP transmembrane region domain-containing protein</fullName>
    </recommendedName>
</protein>
<evidence type="ECO:0000256" key="2">
    <source>
        <dbReference type="SAM" id="Phobius"/>
    </source>
</evidence>
<feature type="transmembrane region" description="Helical" evidence="2">
    <location>
        <begin position="113"/>
        <end position="130"/>
    </location>
</feature>
<reference evidence="5" key="1">
    <citation type="submission" date="2021-02" db="EMBL/GenBank/DDBJ databases">
        <authorList>
            <person name="Nowell W R."/>
        </authorList>
    </citation>
    <scope>NUCLEOTIDE SEQUENCE</scope>
</reference>
<feature type="region of interest" description="Disordered" evidence="1">
    <location>
        <begin position="1"/>
        <end position="25"/>
    </location>
</feature>
<feature type="transmembrane region" description="Helical" evidence="2">
    <location>
        <begin position="137"/>
        <end position="159"/>
    </location>
</feature>
<dbReference type="EMBL" id="CAJNOE010000013">
    <property type="protein sequence ID" value="CAF0729177.1"/>
    <property type="molecule type" value="Genomic_DNA"/>
</dbReference>
<dbReference type="InterPro" id="IPR058581">
    <property type="entry name" value="TM_HPP"/>
</dbReference>
<accession>A0A819JQT4</accession>
<feature type="domain" description="HPP transmembrane region" evidence="3">
    <location>
        <begin position="50"/>
        <end position="211"/>
    </location>
</feature>
<feature type="transmembrane region" description="Helical" evidence="2">
    <location>
        <begin position="84"/>
        <end position="101"/>
    </location>
</feature>
<sequence length="215" mass="23349">MATTASGEISTISGNNRTETRSGTDTPEYPYQWLRSYFLKWTGKHAASPPKVILSDCIIAFVGTFISISILAFIHYRLLDKHDLVFFIASFGASAMILYAAPSTPVAQPRNIVGGQVIGAFVGCTIRLILGTNGETFLALALAVALSLFLMQITGTMHAPAGATALIAIMPIKPFPWGGFQFILMPVLSGSFILLFIAVIVNNIGSNRHYPCYWW</sequence>
<dbReference type="EMBL" id="CAJOBB010002037">
    <property type="protein sequence ID" value="CAF3931519.1"/>
    <property type="molecule type" value="Genomic_DNA"/>
</dbReference>
<dbReference type="Proteomes" id="UP000663860">
    <property type="component" value="Unassembled WGS sequence"/>
</dbReference>
<evidence type="ECO:0000313" key="5">
    <source>
        <dbReference type="EMBL" id="CAF3931519.1"/>
    </source>
</evidence>
<dbReference type="AlphaFoldDB" id="A0A819JQT4"/>
<dbReference type="InterPro" id="IPR007065">
    <property type="entry name" value="HPP"/>
</dbReference>
<feature type="transmembrane region" description="Helical" evidence="2">
    <location>
        <begin position="52"/>
        <end position="72"/>
    </location>
</feature>
<evidence type="ECO:0000259" key="3">
    <source>
        <dbReference type="Pfam" id="PF04982"/>
    </source>
</evidence>
<dbReference type="Pfam" id="PF04982">
    <property type="entry name" value="TM_HPP"/>
    <property type="match status" value="1"/>
</dbReference>
<keyword evidence="2" id="KW-1133">Transmembrane helix</keyword>
<name>A0A819JQT4_9BILA</name>
<comment type="caution">
    <text evidence="5">The sequence shown here is derived from an EMBL/GenBank/DDBJ whole genome shotgun (WGS) entry which is preliminary data.</text>
</comment>
<keyword evidence="2" id="KW-0812">Transmembrane</keyword>
<dbReference type="PANTHER" id="PTHR33741:SF5">
    <property type="entry name" value="TRANSMEMBRANE PROTEIN DDB_G0269096-RELATED"/>
    <property type="match status" value="1"/>
</dbReference>
<keyword evidence="2" id="KW-0472">Membrane</keyword>
<feature type="transmembrane region" description="Helical" evidence="2">
    <location>
        <begin position="179"/>
        <end position="201"/>
    </location>
</feature>
<evidence type="ECO:0000313" key="6">
    <source>
        <dbReference type="Proteomes" id="UP000663868"/>
    </source>
</evidence>
<dbReference type="Proteomes" id="UP000663868">
    <property type="component" value="Unassembled WGS sequence"/>
</dbReference>
<dbReference type="PANTHER" id="PTHR33741">
    <property type="entry name" value="TRANSMEMBRANE PROTEIN DDB_G0269096-RELATED"/>
    <property type="match status" value="1"/>
</dbReference>
<evidence type="ECO:0000313" key="4">
    <source>
        <dbReference type="EMBL" id="CAF0729177.1"/>
    </source>
</evidence>
<gene>
    <name evidence="4" type="ORF">IZO911_LOCUS2718</name>
    <name evidence="5" type="ORF">KXQ929_LOCUS24493</name>
</gene>
<organism evidence="5 6">
    <name type="scientific">Adineta steineri</name>
    <dbReference type="NCBI Taxonomy" id="433720"/>
    <lineage>
        <taxon>Eukaryota</taxon>
        <taxon>Metazoa</taxon>
        <taxon>Spiralia</taxon>
        <taxon>Gnathifera</taxon>
        <taxon>Rotifera</taxon>
        <taxon>Eurotatoria</taxon>
        <taxon>Bdelloidea</taxon>
        <taxon>Adinetida</taxon>
        <taxon>Adinetidae</taxon>
        <taxon>Adineta</taxon>
    </lineage>
</organism>
<proteinExistence type="predicted"/>
<evidence type="ECO:0000256" key="1">
    <source>
        <dbReference type="SAM" id="MobiDB-lite"/>
    </source>
</evidence>